<protein>
    <submittedName>
        <fullName evidence="7">Vps16_C domain-containing protein</fullName>
    </submittedName>
</protein>
<comment type="subcellular location">
    <subcellularLocation>
        <location evidence="2">Cytoplasmic vesicle</location>
    </subcellularLocation>
    <subcellularLocation>
        <location evidence="1">Early endosome</location>
    </subcellularLocation>
    <subcellularLocation>
        <location evidence="3">Late endosome</location>
    </subcellularLocation>
</comment>
<evidence type="ECO:0000256" key="2">
    <source>
        <dbReference type="ARBA" id="ARBA00004541"/>
    </source>
</evidence>
<evidence type="ECO:0000256" key="1">
    <source>
        <dbReference type="ARBA" id="ARBA00004412"/>
    </source>
</evidence>
<dbReference type="Proteomes" id="UP000046393">
    <property type="component" value="Unplaced"/>
</dbReference>
<evidence type="ECO:0000313" key="7">
    <source>
        <dbReference type="WBParaSite" id="SMUV_0000473901-mRNA-1"/>
    </source>
</evidence>
<keyword evidence="4" id="KW-0967">Endosome</keyword>
<evidence type="ECO:0000256" key="4">
    <source>
        <dbReference type="ARBA" id="ARBA00022753"/>
    </source>
</evidence>
<proteinExistence type="predicted"/>
<keyword evidence="6" id="KW-1185">Reference proteome</keyword>
<dbReference type="WBParaSite" id="SMUV_0000473901-mRNA-1">
    <property type="protein sequence ID" value="SMUV_0000473901-mRNA-1"/>
    <property type="gene ID" value="SMUV_0000473901"/>
</dbReference>
<dbReference type="InterPro" id="IPR040057">
    <property type="entry name" value="Spe-39"/>
</dbReference>
<name>A0A0N5AJU2_9BILA</name>
<dbReference type="GO" id="GO:0006886">
    <property type="term" value="P:intracellular protein transport"/>
    <property type="evidence" value="ECO:0007669"/>
    <property type="project" value="TreeGrafter"/>
</dbReference>
<dbReference type="STRING" id="451379.A0A0N5AJU2"/>
<reference evidence="7" key="1">
    <citation type="submission" date="2017-02" db="UniProtKB">
        <authorList>
            <consortium name="WormBaseParasite"/>
        </authorList>
    </citation>
    <scope>IDENTIFICATION</scope>
</reference>
<keyword evidence="5" id="KW-0968">Cytoplasmic vesicle</keyword>
<dbReference type="PANTHER" id="PTHR13364">
    <property type="entry name" value="DEFECTIVE SPERMATOGENESIS PROTEIN 39"/>
    <property type="match status" value="1"/>
</dbReference>
<dbReference type="GO" id="GO:0005769">
    <property type="term" value="C:early endosome"/>
    <property type="evidence" value="ECO:0007669"/>
    <property type="project" value="UniProtKB-SubCell"/>
</dbReference>
<dbReference type="GO" id="GO:0007034">
    <property type="term" value="P:vacuolar transport"/>
    <property type="evidence" value="ECO:0007669"/>
    <property type="project" value="TreeGrafter"/>
</dbReference>
<dbReference type="AlphaFoldDB" id="A0A0N5AJU2"/>
<dbReference type="Gene3D" id="1.10.150.780">
    <property type="entry name" value="Vps16, C-terminal region"/>
    <property type="match status" value="1"/>
</dbReference>
<sequence>MAAHKKFTFDDPEDSYWNSNGTLTSALFGDMSLSSNTIAARAALEDLFDSSAQIGTDDLSSNPDSELQLNDAANMSNLTSGNQRRMLSEVGRFSSVKSAASLASEGSAGSCFNEPVSQLDYMRIKSEHHRLQKHLDQVKRDRYNAADPEVTVSRLRNGEPVSLDLYRSHLQKMNLLEAALSSLDGNAIIAVVLFLKRSMSESLFYDVLLRNPIATDHYLAVLKQTNQFETLITALSYSLSALGRFEDASMVEYSVACRQHTPEQKVYQLKKSLSNSFSNPALADEAKIVNEYIDLLERQIPVEAADEKAISSGSNEFVKFPKQHSLIDEPLYKTLFYCCLYHYDLPMNVLSSPLSLKELFQVNEKQFAWISISALSKLERWNDIEHILTGKKFFGGNKIFCPFSWTYLFDLLTTKGMPPKELLCKLLRAVPNIEERKKLAEKFPDASDVVMECIIAQKDRHGLGSFIYKLAP</sequence>
<dbReference type="InterPro" id="IPR038132">
    <property type="entry name" value="Vps16_C_sf"/>
</dbReference>
<dbReference type="GO" id="GO:0005770">
    <property type="term" value="C:late endosome"/>
    <property type="evidence" value="ECO:0007669"/>
    <property type="project" value="UniProtKB-SubCell"/>
</dbReference>
<accession>A0A0N5AJU2</accession>
<evidence type="ECO:0000256" key="3">
    <source>
        <dbReference type="ARBA" id="ARBA00004603"/>
    </source>
</evidence>
<evidence type="ECO:0000313" key="6">
    <source>
        <dbReference type="Proteomes" id="UP000046393"/>
    </source>
</evidence>
<organism evidence="6 7">
    <name type="scientific">Syphacia muris</name>
    <dbReference type="NCBI Taxonomy" id="451379"/>
    <lineage>
        <taxon>Eukaryota</taxon>
        <taxon>Metazoa</taxon>
        <taxon>Ecdysozoa</taxon>
        <taxon>Nematoda</taxon>
        <taxon>Chromadorea</taxon>
        <taxon>Rhabditida</taxon>
        <taxon>Spirurina</taxon>
        <taxon>Oxyuridomorpha</taxon>
        <taxon>Oxyuroidea</taxon>
        <taxon>Oxyuridae</taxon>
        <taxon>Syphacia</taxon>
    </lineage>
</organism>
<evidence type="ECO:0000256" key="5">
    <source>
        <dbReference type="ARBA" id="ARBA00023329"/>
    </source>
</evidence>
<dbReference type="PANTHER" id="PTHR13364:SF6">
    <property type="entry name" value="SPERMATOGENESIS-DEFECTIVE PROTEIN 39 HOMOLOG"/>
    <property type="match status" value="1"/>
</dbReference>